<dbReference type="InterPro" id="IPR043130">
    <property type="entry name" value="CDP-OH_PTrfase_TM_dom"/>
</dbReference>
<dbReference type="Proteomes" id="UP000678393">
    <property type="component" value="Unassembled WGS sequence"/>
</dbReference>
<sequence length="376" mass="43383">TCLLCPCPQLTAYWTPPPSCPRRVCCCEASSKMPLCISSIFRDAKTTCIFFGTILVIYYFIMDIFLYRRFKTINIVEDSKPGPAEESFSSFTHLSVKALMNDHTSQYIINPSAEYFDQITKFSTTFSFVTPNMISITHLILGLVSGKFIASENLYDRRVGVVIFEIRSWLDSFDGVVYRSQSGTHLQFQSVKSTTGYYVDIICDALGGVFLCFGILFYLWKRFDPYKQELPSWNKNQELSLKPGIPTNGQTQSRETYSKKHLFWKVFCYGMCLACAGKFWDLTVADFTDIFQKPLSDPKTSLLQNELCHSTTTVILFYLWRLLEGQALLQYILIPIIIDKIWEFLNYTQYVLLFVIVALYVTCLIYIHHLRTLLNL</sequence>
<feature type="transmembrane region" description="Helical" evidence="1">
    <location>
        <begin position="315"/>
        <end position="338"/>
    </location>
</feature>
<keyword evidence="1" id="KW-0812">Transmembrane</keyword>
<feature type="transmembrane region" description="Helical" evidence="1">
    <location>
        <begin position="350"/>
        <end position="369"/>
    </location>
</feature>
<dbReference type="AlphaFoldDB" id="A0A8S3ZP70"/>
<dbReference type="Gene3D" id="1.20.120.1760">
    <property type="match status" value="1"/>
</dbReference>
<keyword evidence="1" id="KW-1133">Transmembrane helix</keyword>
<evidence type="ECO:0000256" key="1">
    <source>
        <dbReference type="SAM" id="Phobius"/>
    </source>
</evidence>
<evidence type="ECO:0000313" key="3">
    <source>
        <dbReference type="Proteomes" id="UP000678393"/>
    </source>
</evidence>
<protein>
    <submittedName>
        <fullName evidence="2">Uncharacterized protein</fullName>
    </submittedName>
</protein>
<gene>
    <name evidence="2" type="ORF">CUNI_LOCUS13879</name>
</gene>
<keyword evidence="1" id="KW-0472">Membrane</keyword>
<comment type="caution">
    <text evidence="2">The sequence shown here is derived from an EMBL/GenBank/DDBJ whole genome shotgun (WGS) entry which is preliminary data.</text>
</comment>
<proteinExistence type="predicted"/>
<evidence type="ECO:0000313" key="2">
    <source>
        <dbReference type="EMBL" id="CAG5128321.1"/>
    </source>
</evidence>
<name>A0A8S3ZP70_9EUPU</name>
<reference evidence="2" key="1">
    <citation type="submission" date="2021-04" db="EMBL/GenBank/DDBJ databases">
        <authorList>
            <consortium name="Molecular Ecology Group"/>
        </authorList>
    </citation>
    <scope>NUCLEOTIDE SEQUENCE</scope>
</reference>
<feature type="transmembrane region" description="Helical" evidence="1">
    <location>
        <begin position="48"/>
        <end position="67"/>
    </location>
</feature>
<keyword evidence="3" id="KW-1185">Reference proteome</keyword>
<organism evidence="2 3">
    <name type="scientific">Candidula unifasciata</name>
    <dbReference type="NCBI Taxonomy" id="100452"/>
    <lineage>
        <taxon>Eukaryota</taxon>
        <taxon>Metazoa</taxon>
        <taxon>Spiralia</taxon>
        <taxon>Lophotrochozoa</taxon>
        <taxon>Mollusca</taxon>
        <taxon>Gastropoda</taxon>
        <taxon>Heterobranchia</taxon>
        <taxon>Euthyneura</taxon>
        <taxon>Panpulmonata</taxon>
        <taxon>Eupulmonata</taxon>
        <taxon>Stylommatophora</taxon>
        <taxon>Helicina</taxon>
        <taxon>Helicoidea</taxon>
        <taxon>Geomitridae</taxon>
        <taxon>Candidula</taxon>
    </lineage>
</organism>
<dbReference type="OrthoDB" id="10253254at2759"/>
<feature type="transmembrane region" description="Helical" evidence="1">
    <location>
        <begin position="197"/>
        <end position="220"/>
    </location>
</feature>
<dbReference type="EMBL" id="CAJHNH020003012">
    <property type="protein sequence ID" value="CAG5128321.1"/>
    <property type="molecule type" value="Genomic_DNA"/>
</dbReference>
<accession>A0A8S3ZP70</accession>
<feature type="non-terminal residue" evidence="2">
    <location>
        <position position="376"/>
    </location>
</feature>